<feature type="non-terminal residue" evidence="2">
    <location>
        <position position="1"/>
    </location>
</feature>
<reference evidence="2 3" key="1">
    <citation type="journal article" date="2018" name="Front. Plant Sci.">
        <title>Red Clover (Trifolium pratense) and Zigzag Clover (T. medium) - A Picture of Genomic Similarities and Differences.</title>
        <authorList>
            <person name="Dluhosova J."/>
            <person name="Istvanek J."/>
            <person name="Nedelnik J."/>
            <person name="Repkova J."/>
        </authorList>
    </citation>
    <scope>NUCLEOTIDE SEQUENCE [LARGE SCALE GENOMIC DNA]</scope>
    <source>
        <strain evidence="3">cv. 10/8</strain>
        <tissue evidence="2">Leaf</tissue>
    </source>
</reference>
<keyword evidence="1" id="KW-1133">Transmembrane helix</keyword>
<sequence length="47" mass="5275">YITFNGSTTSLCSNASLFFFFFNSCIITGATNLLRFWEFSPASVTFC</sequence>
<dbReference type="EMBL" id="LXQA010176269">
    <property type="protein sequence ID" value="MCI29996.1"/>
    <property type="molecule type" value="Genomic_DNA"/>
</dbReference>
<keyword evidence="3" id="KW-1185">Reference proteome</keyword>
<evidence type="ECO:0000313" key="2">
    <source>
        <dbReference type="EMBL" id="MCI29996.1"/>
    </source>
</evidence>
<feature type="transmembrane region" description="Helical" evidence="1">
    <location>
        <begin position="15"/>
        <end position="34"/>
    </location>
</feature>
<name>A0A392R2D1_9FABA</name>
<keyword evidence="1" id="KW-0812">Transmembrane</keyword>
<accession>A0A392R2D1</accession>
<dbReference type="AlphaFoldDB" id="A0A392R2D1"/>
<protein>
    <submittedName>
        <fullName evidence="2">Uncharacterized protein</fullName>
    </submittedName>
</protein>
<keyword evidence="1" id="KW-0472">Membrane</keyword>
<dbReference type="Proteomes" id="UP000265520">
    <property type="component" value="Unassembled WGS sequence"/>
</dbReference>
<organism evidence="2 3">
    <name type="scientific">Trifolium medium</name>
    <dbReference type="NCBI Taxonomy" id="97028"/>
    <lineage>
        <taxon>Eukaryota</taxon>
        <taxon>Viridiplantae</taxon>
        <taxon>Streptophyta</taxon>
        <taxon>Embryophyta</taxon>
        <taxon>Tracheophyta</taxon>
        <taxon>Spermatophyta</taxon>
        <taxon>Magnoliopsida</taxon>
        <taxon>eudicotyledons</taxon>
        <taxon>Gunneridae</taxon>
        <taxon>Pentapetalae</taxon>
        <taxon>rosids</taxon>
        <taxon>fabids</taxon>
        <taxon>Fabales</taxon>
        <taxon>Fabaceae</taxon>
        <taxon>Papilionoideae</taxon>
        <taxon>50 kb inversion clade</taxon>
        <taxon>NPAAA clade</taxon>
        <taxon>Hologalegina</taxon>
        <taxon>IRL clade</taxon>
        <taxon>Trifolieae</taxon>
        <taxon>Trifolium</taxon>
    </lineage>
</organism>
<comment type="caution">
    <text evidence="2">The sequence shown here is derived from an EMBL/GenBank/DDBJ whole genome shotgun (WGS) entry which is preliminary data.</text>
</comment>
<evidence type="ECO:0000313" key="3">
    <source>
        <dbReference type="Proteomes" id="UP000265520"/>
    </source>
</evidence>
<proteinExistence type="predicted"/>
<evidence type="ECO:0000256" key="1">
    <source>
        <dbReference type="SAM" id="Phobius"/>
    </source>
</evidence>